<evidence type="ECO:0000256" key="1">
    <source>
        <dbReference type="SAM" id="MobiDB-lite"/>
    </source>
</evidence>
<organism evidence="2 3">
    <name type="scientific">Morchella conica CCBAS932</name>
    <dbReference type="NCBI Taxonomy" id="1392247"/>
    <lineage>
        <taxon>Eukaryota</taxon>
        <taxon>Fungi</taxon>
        <taxon>Dikarya</taxon>
        <taxon>Ascomycota</taxon>
        <taxon>Pezizomycotina</taxon>
        <taxon>Pezizomycetes</taxon>
        <taxon>Pezizales</taxon>
        <taxon>Morchellaceae</taxon>
        <taxon>Morchella</taxon>
    </lineage>
</organism>
<dbReference type="Proteomes" id="UP000277580">
    <property type="component" value="Unassembled WGS sequence"/>
</dbReference>
<sequence>MSVSQPQPAILSTPPQPPHPELIRAENHPREMAKCQPDRLSSCGENFGQILYARYWDEEGKNMYVPSRSREMCCHAHNLHTVGSYRSMYGARIFSPISSSSKQKNLGPQRKICHDYHMYSMYLRLTDSPPCHITYSSLRHRLKRRSILPVGTYICLVAHVVSSSSSSSSLYKLYSRLRNGQTACVSYPNPNRIRKLIFSAGTLCIIQ</sequence>
<name>A0A3N4KQV4_9PEZI</name>
<feature type="region of interest" description="Disordered" evidence="1">
    <location>
        <begin position="1"/>
        <end position="23"/>
    </location>
</feature>
<evidence type="ECO:0000313" key="2">
    <source>
        <dbReference type="EMBL" id="RPB11868.1"/>
    </source>
</evidence>
<dbReference type="AlphaFoldDB" id="A0A3N4KQV4"/>
<dbReference type="EMBL" id="ML119132">
    <property type="protein sequence ID" value="RPB11868.1"/>
    <property type="molecule type" value="Genomic_DNA"/>
</dbReference>
<protein>
    <submittedName>
        <fullName evidence="2">Uncharacterized protein</fullName>
    </submittedName>
</protein>
<evidence type="ECO:0000313" key="3">
    <source>
        <dbReference type="Proteomes" id="UP000277580"/>
    </source>
</evidence>
<proteinExistence type="predicted"/>
<dbReference type="InParanoid" id="A0A3N4KQV4"/>
<gene>
    <name evidence="2" type="ORF">P167DRAFT_536258</name>
</gene>
<reference evidence="2 3" key="1">
    <citation type="journal article" date="2018" name="Nat. Ecol. Evol.">
        <title>Pezizomycetes genomes reveal the molecular basis of ectomycorrhizal truffle lifestyle.</title>
        <authorList>
            <person name="Murat C."/>
            <person name="Payen T."/>
            <person name="Noel B."/>
            <person name="Kuo A."/>
            <person name="Morin E."/>
            <person name="Chen J."/>
            <person name="Kohler A."/>
            <person name="Krizsan K."/>
            <person name="Balestrini R."/>
            <person name="Da Silva C."/>
            <person name="Montanini B."/>
            <person name="Hainaut M."/>
            <person name="Levati E."/>
            <person name="Barry K.W."/>
            <person name="Belfiori B."/>
            <person name="Cichocki N."/>
            <person name="Clum A."/>
            <person name="Dockter R.B."/>
            <person name="Fauchery L."/>
            <person name="Guy J."/>
            <person name="Iotti M."/>
            <person name="Le Tacon F."/>
            <person name="Lindquist E.A."/>
            <person name="Lipzen A."/>
            <person name="Malagnac F."/>
            <person name="Mello A."/>
            <person name="Molinier V."/>
            <person name="Miyauchi S."/>
            <person name="Poulain J."/>
            <person name="Riccioni C."/>
            <person name="Rubini A."/>
            <person name="Sitrit Y."/>
            <person name="Splivallo R."/>
            <person name="Traeger S."/>
            <person name="Wang M."/>
            <person name="Zifcakova L."/>
            <person name="Wipf D."/>
            <person name="Zambonelli A."/>
            <person name="Paolocci F."/>
            <person name="Nowrousian M."/>
            <person name="Ottonello S."/>
            <person name="Baldrian P."/>
            <person name="Spatafora J.W."/>
            <person name="Henrissat B."/>
            <person name="Nagy L.G."/>
            <person name="Aury J.M."/>
            <person name="Wincker P."/>
            <person name="Grigoriev I.V."/>
            <person name="Bonfante P."/>
            <person name="Martin F.M."/>
        </authorList>
    </citation>
    <scope>NUCLEOTIDE SEQUENCE [LARGE SCALE GENOMIC DNA]</scope>
    <source>
        <strain evidence="2 3">CCBAS932</strain>
    </source>
</reference>
<accession>A0A3N4KQV4</accession>
<keyword evidence="3" id="KW-1185">Reference proteome</keyword>